<comment type="caution">
    <text evidence="1">The sequence shown here is derived from an EMBL/GenBank/DDBJ whole genome shotgun (WGS) entry which is preliminary data.</text>
</comment>
<dbReference type="Proteomes" id="UP000626109">
    <property type="component" value="Unassembled WGS sequence"/>
</dbReference>
<organism evidence="1 2">
    <name type="scientific">Polarella glacialis</name>
    <name type="common">Dinoflagellate</name>
    <dbReference type="NCBI Taxonomy" id="89957"/>
    <lineage>
        <taxon>Eukaryota</taxon>
        <taxon>Sar</taxon>
        <taxon>Alveolata</taxon>
        <taxon>Dinophyceae</taxon>
        <taxon>Suessiales</taxon>
        <taxon>Suessiaceae</taxon>
        <taxon>Polarella</taxon>
    </lineage>
</organism>
<evidence type="ECO:0000313" key="2">
    <source>
        <dbReference type="Proteomes" id="UP000626109"/>
    </source>
</evidence>
<evidence type="ECO:0000313" key="1">
    <source>
        <dbReference type="EMBL" id="CAE8683577.1"/>
    </source>
</evidence>
<proteinExistence type="predicted"/>
<sequence length="104" mass="10844">VLFVPLTMVLFAKGKSLQQQEEASAPGADLPGEPPSTGRCGVLLDIVLNPVITCTILGVLYKLVFGYTLIQVGGNLTLPHPLSDVTSLITSSFGVSAARLHPTA</sequence>
<dbReference type="EMBL" id="CAJNNW010026203">
    <property type="protein sequence ID" value="CAE8683577.1"/>
    <property type="molecule type" value="Genomic_DNA"/>
</dbReference>
<reference evidence="1" key="1">
    <citation type="submission" date="2021-02" db="EMBL/GenBank/DDBJ databases">
        <authorList>
            <person name="Dougan E. K."/>
            <person name="Rhodes N."/>
            <person name="Thang M."/>
            <person name="Chan C."/>
        </authorList>
    </citation>
    <scope>NUCLEOTIDE SEQUENCE</scope>
</reference>
<feature type="non-terminal residue" evidence="1">
    <location>
        <position position="1"/>
    </location>
</feature>
<accession>A0A813JU70</accession>
<protein>
    <submittedName>
        <fullName evidence="1">Uncharacterized protein</fullName>
    </submittedName>
</protein>
<dbReference type="AlphaFoldDB" id="A0A813JU70"/>
<gene>
    <name evidence="1" type="ORF">PGLA2088_LOCUS23525</name>
</gene>
<name>A0A813JU70_POLGL</name>